<comment type="caution">
    <text evidence="2">The sequence shown here is derived from an EMBL/GenBank/DDBJ whole genome shotgun (WGS) entry which is preliminary data.</text>
</comment>
<gene>
    <name evidence="2" type="ORF">DHW61_14240</name>
</gene>
<feature type="non-terminal residue" evidence="2">
    <location>
        <position position="1"/>
    </location>
</feature>
<evidence type="ECO:0000313" key="2">
    <source>
        <dbReference type="EMBL" id="HCL03545.1"/>
    </source>
</evidence>
<dbReference type="Proteomes" id="UP000262969">
    <property type="component" value="Unassembled WGS sequence"/>
</dbReference>
<keyword evidence="1" id="KW-1133">Transmembrane helix</keyword>
<protein>
    <submittedName>
        <fullName evidence="2">ABC transporter</fullName>
    </submittedName>
</protein>
<organism evidence="2 3">
    <name type="scientific">Lachnoclostridium phytofermentans</name>
    <dbReference type="NCBI Taxonomy" id="66219"/>
    <lineage>
        <taxon>Bacteria</taxon>
        <taxon>Bacillati</taxon>
        <taxon>Bacillota</taxon>
        <taxon>Clostridia</taxon>
        <taxon>Lachnospirales</taxon>
        <taxon>Lachnospiraceae</taxon>
    </lineage>
</organism>
<evidence type="ECO:0000313" key="3">
    <source>
        <dbReference type="Proteomes" id="UP000262969"/>
    </source>
</evidence>
<evidence type="ECO:0000256" key="1">
    <source>
        <dbReference type="SAM" id="Phobius"/>
    </source>
</evidence>
<feature type="transmembrane region" description="Helical" evidence="1">
    <location>
        <begin position="31"/>
        <end position="50"/>
    </location>
</feature>
<keyword evidence="1" id="KW-0472">Membrane</keyword>
<keyword evidence="1" id="KW-0812">Transmembrane</keyword>
<dbReference type="AlphaFoldDB" id="A0A3D2XAJ5"/>
<accession>A0A3D2XAJ5</accession>
<reference evidence="2 3" key="1">
    <citation type="journal article" date="2018" name="Nat. Biotechnol.">
        <title>A standardized bacterial taxonomy based on genome phylogeny substantially revises the tree of life.</title>
        <authorList>
            <person name="Parks D.H."/>
            <person name="Chuvochina M."/>
            <person name="Waite D.W."/>
            <person name="Rinke C."/>
            <person name="Skarshewski A."/>
            <person name="Chaumeil P.A."/>
            <person name="Hugenholtz P."/>
        </authorList>
    </citation>
    <scope>NUCLEOTIDE SEQUENCE [LARGE SCALE GENOMIC DNA]</scope>
    <source>
        <strain evidence="2">UBA11728</strain>
    </source>
</reference>
<sequence>LKSIALLLPMSYISKDFVGIWEGGSYNYAPLIQSLIFFAAIAGILVLLGIRKSNRTKGIYQEME</sequence>
<name>A0A3D2XAJ5_9FIRM</name>
<dbReference type="EMBL" id="DPVV01000474">
    <property type="protein sequence ID" value="HCL03545.1"/>
    <property type="molecule type" value="Genomic_DNA"/>
</dbReference>
<proteinExistence type="predicted"/>